<comment type="caution">
    <text evidence="2">The sequence shown here is derived from an EMBL/GenBank/DDBJ whole genome shotgun (WGS) entry which is preliminary data.</text>
</comment>
<sequence>MKSFLKENFTHILFLILVGLVLILWGRLIAGEFITNAATRGLNTTQDRVRCAESYGWQVDPTSETQENVYIPQEFDDVYNRYNRLQRMCGFDLYKYRGKGVIRYTFRALNFPGAEDAEVFVNILVYDGKMIGGDCMTVALDGFMVPIDRRFLD</sequence>
<protein>
    <submittedName>
        <fullName evidence="2">DUF4830 domain-containing protein</fullName>
    </submittedName>
</protein>
<dbReference type="Proteomes" id="UP000611762">
    <property type="component" value="Unassembled WGS sequence"/>
</dbReference>
<feature type="domain" description="DUF4830" evidence="1">
    <location>
        <begin position="53"/>
        <end position="133"/>
    </location>
</feature>
<dbReference type="InterPro" id="IPR032257">
    <property type="entry name" value="DUF4830"/>
</dbReference>
<evidence type="ECO:0000313" key="3">
    <source>
        <dbReference type="Proteomes" id="UP000611762"/>
    </source>
</evidence>
<gene>
    <name evidence="2" type="ORF">H8698_10085</name>
</gene>
<dbReference type="AlphaFoldDB" id="A0A926HYP5"/>
<dbReference type="Pfam" id="PF16112">
    <property type="entry name" value="DUF4830"/>
    <property type="match status" value="1"/>
</dbReference>
<keyword evidence="3" id="KW-1185">Reference proteome</keyword>
<accession>A0A926HYP5</accession>
<evidence type="ECO:0000259" key="1">
    <source>
        <dbReference type="Pfam" id="PF16112"/>
    </source>
</evidence>
<proteinExistence type="predicted"/>
<dbReference type="EMBL" id="JACRSU010000003">
    <property type="protein sequence ID" value="MBC8541324.1"/>
    <property type="molecule type" value="Genomic_DNA"/>
</dbReference>
<evidence type="ECO:0000313" key="2">
    <source>
        <dbReference type="EMBL" id="MBC8541324.1"/>
    </source>
</evidence>
<reference evidence="2" key="1">
    <citation type="submission" date="2020-08" db="EMBL/GenBank/DDBJ databases">
        <title>Genome public.</title>
        <authorList>
            <person name="Liu C."/>
            <person name="Sun Q."/>
        </authorList>
    </citation>
    <scope>NUCLEOTIDE SEQUENCE</scope>
    <source>
        <strain evidence="2">H8</strain>
    </source>
</reference>
<name>A0A926HYP5_9FIRM</name>
<dbReference type="RefSeq" id="WP_249313373.1">
    <property type="nucleotide sequence ID" value="NZ_JACRSU010000003.1"/>
</dbReference>
<organism evidence="2 3">
    <name type="scientific">Congzhengia minquanensis</name>
    <dbReference type="NCBI Taxonomy" id="2763657"/>
    <lineage>
        <taxon>Bacteria</taxon>
        <taxon>Bacillati</taxon>
        <taxon>Bacillota</taxon>
        <taxon>Clostridia</taxon>
        <taxon>Eubacteriales</taxon>
        <taxon>Oscillospiraceae</taxon>
        <taxon>Congzhengia</taxon>
    </lineage>
</organism>